<sequence length="326" mass="37285">MEHFKEYFTFLQKFDLRLSEIRDKREPAELGPVFKSGYDITHQTPHFSLQFAKHLQILKDLAVIDIIGADPGRRKAYLDQAKKLLSLFNRFWENYFRHYPANGENLQDNFLLVIEFAEIFYNDFLEPDKTDAIVTPEFIEDLCDSIREREESLAAFIAEITALVKTEGQDSEVEKISDGEPTPIRIRRYPVFVEGMADQFFKIFKEYFEEKDQQPLFSLLTNNVSPKGKLLFNSNGNQLADAFKQLIEANLIVSCNKAELESWITAHFQYVSNAQAKSFTAGYLNGIISSDVKICKSPILAVNKNVSKELALAAIGRNKKGSDSLI</sequence>
<name>A0A9E8SMP5_9BACT</name>
<evidence type="ECO:0000313" key="1">
    <source>
        <dbReference type="EMBL" id="WAC12976.1"/>
    </source>
</evidence>
<dbReference type="KEGG" id="dpf:ON006_03215"/>
<dbReference type="EMBL" id="CP112998">
    <property type="protein sequence ID" value="WAC12976.1"/>
    <property type="molecule type" value="Genomic_DNA"/>
</dbReference>
<accession>A0A9E8SMP5</accession>
<protein>
    <submittedName>
        <fullName evidence="1">Uncharacterized protein</fullName>
    </submittedName>
</protein>
<reference evidence="1" key="1">
    <citation type="submission" date="2022-11" db="EMBL/GenBank/DDBJ databases">
        <title>Dyadobacter pollutisoli sp. nov., isolated from plastic dumped soil.</title>
        <authorList>
            <person name="Kim J.M."/>
            <person name="Kim K.R."/>
            <person name="Lee J.K."/>
            <person name="Hao L."/>
            <person name="Jeon C.O."/>
        </authorList>
    </citation>
    <scope>NUCLEOTIDE SEQUENCE</scope>
    <source>
        <strain evidence="1">U1</strain>
    </source>
</reference>
<evidence type="ECO:0000313" key="2">
    <source>
        <dbReference type="Proteomes" id="UP001164653"/>
    </source>
</evidence>
<keyword evidence="2" id="KW-1185">Reference proteome</keyword>
<gene>
    <name evidence="1" type="ORF">ON006_03215</name>
</gene>
<proteinExistence type="predicted"/>
<dbReference type="Proteomes" id="UP001164653">
    <property type="component" value="Chromosome"/>
</dbReference>
<dbReference type="AlphaFoldDB" id="A0A9E8SMP5"/>
<dbReference type="RefSeq" id="WP_244825070.1">
    <property type="nucleotide sequence ID" value="NZ_CP112998.1"/>
</dbReference>
<organism evidence="1 2">
    <name type="scientific">Dyadobacter pollutisoli</name>
    <dbReference type="NCBI Taxonomy" id="2910158"/>
    <lineage>
        <taxon>Bacteria</taxon>
        <taxon>Pseudomonadati</taxon>
        <taxon>Bacteroidota</taxon>
        <taxon>Cytophagia</taxon>
        <taxon>Cytophagales</taxon>
        <taxon>Spirosomataceae</taxon>
        <taxon>Dyadobacter</taxon>
    </lineage>
</organism>